<keyword evidence="4 7" id="KW-0812">Transmembrane</keyword>
<keyword evidence="3" id="KW-1003">Cell membrane</keyword>
<evidence type="ECO:0000256" key="4">
    <source>
        <dbReference type="ARBA" id="ARBA00022692"/>
    </source>
</evidence>
<dbReference type="EMBL" id="BARS01059146">
    <property type="protein sequence ID" value="GAG43040.1"/>
    <property type="molecule type" value="Genomic_DNA"/>
</dbReference>
<dbReference type="PANTHER" id="PTHR43744:SF4">
    <property type="entry name" value="OSMOPROTECTIVE COMPOUNDS UPTAKE PERMEASE PROTEIN GGTD"/>
    <property type="match status" value="1"/>
</dbReference>
<evidence type="ECO:0000256" key="7">
    <source>
        <dbReference type="SAM" id="Phobius"/>
    </source>
</evidence>
<evidence type="ECO:0000256" key="2">
    <source>
        <dbReference type="ARBA" id="ARBA00022448"/>
    </source>
</evidence>
<feature type="domain" description="ABC transmembrane type-1" evidence="8">
    <location>
        <begin position="1"/>
        <end position="63"/>
    </location>
</feature>
<keyword evidence="2" id="KW-0813">Transport</keyword>
<dbReference type="SUPFAM" id="SSF161098">
    <property type="entry name" value="MetI-like"/>
    <property type="match status" value="1"/>
</dbReference>
<keyword evidence="6 7" id="KW-0472">Membrane</keyword>
<accession>X0XIR1</accession>
<protein>
    <recommendedName>
        <fullName evidence="8">ABC transmembrane type-1 domain-containing protein</fullName>
    </recommendedName>
</protein>
<comment type="caution">
    <text evidence="9">The sequence shown here is derived from an EMBL/GenBank/DDBJ whole genome shotgun (WGS) entry which is preliminary data.</text>
</comment>
<name>X0XIR1_9ZZZZ</name>
<keyword evidence="5 7" id="KW-1133">Transmembrane helix</keyword>
<feature type="non-terminal residue" evidence="9">
    <location>
        <position position="1"/>
    </location>
</feature>
<dbReference type="CDD" id="cd06261">
    <property type="entry name" value="TM_PBP2"/>
    <property type="match status" value="1"/>
</dbReference>
<feature type="transmembrane region" description="Helical" evidence="7">
    <location>
        <begin position="20"/>
        <end position="43"/>
    </location>
</feature>
<evidence type="ECO:0000256" key="5">
    <source>
        <dbReference type="ARBA" id="ARBA00022989"/>
    </source>
</evidence>
<dbReference type="PANTHER" id="PTHR43744">
    <property type="entry name" value="ABC TRANSPORTER PERMEASE PROTEIN MG189-RELATED-RELATED"/>
    <property type="match status" value="1"/>
</dbReference>
<dbReference type="InterPro" id="IPR000515">
    <property type="entry name" value="MetI-like"/>
</dbReference>
<dbReference type="Gene3D" id="1.10.3720.10">
    <property type="entry name" value="MetI-like"/>
    <property type="match status" value="1"/>
</dbReference>
<organism evidence="9">
    <name type="scientific">marine sediment metagenome</name>
    <dbReference type="NCBI Taxonomy" id="412755"/>
    <lineage>
        <taxon>unclassified sequences</taxon>
        <taxon>metagenomes</taxon>
        <taxon>ecological metagenomes</taxon>
    </lineage>
</organism>
<comment type="subcellular location">
    <subcellularLocation>
        <location evidence="1">Cell membrane</location>
        <topology evidence="1">Multi-pass membrane protein</topology>
    </subcellularLocation>
</comment>
<dbReference type="AlphaFoldDB" id="X0XIR1"/>
<dbReference type="PROSITE" id="PS50928">
    <property type="entry name" value="ABC_TM1"/>
    <property type="match status" value="1"/>
</dbReference>
<evidence type="ECO:0000259" key="8">
    <source>
        <dbReference type="PROSITE" id="PS50928"/>
    </source>
</evidence>
<evidence type="ECO:0000256" key="6">
    <source>
        <dbReference type="ARBA" id="ARBA00023136"/>
    </source>
</evidence>
<dbReference type="GO" id="GO:0055085">
    <property type="term" value="P:transmembrane transport"/>
    <property type="evidence" value="ECO:0007669"/>
    <property type="project" value="InterPro"/>
</dbReference>
<dbReference type="InterPro" id="IPR035906">
    <property type="entry name" value="MetI-like_sf"/>
</dbReference>
<evidence type="ECO:0000256" key="1">
    <source>
        <dbReference type="ARBA" id="ARBA00004651"/>
    </source>
</evidence>
<sequence length="63" mass="6996">PRDLFESAYLDGASDLRVFFRIVLPLSMPAISALAIFQFLWVWNDLLVALIFLGGEPGLAPMT</sequence>
<proteinExistence type="predicted"/>
<reference evidence="9" key="1">
    <citation type="journal article" date="2014" name="Front. Microbiol.">
        <title>High frequency of phylogenetically diverse reductive dehalogenase-homologous genes in deep subseafloor sedimentary metagenomes.</title>
        <authorList>
            <person name="Kawai M."/>
            <person name="Futagami T."/>
            <person name="Toyoda A."/>
            <person name="Takaki Y."/>
            <person name="Nishi S."/>
            <person name="Hori S."/>
            <person name="Arai W."/>
            <person name="Tsubouchi T."/>
            <person name="Morono Y."/>
            <person name="Uchiyama I."/>
            <person name="Ito T."/>
            <person name="Fujiyama A."/>
            <person name="Inagaki F."/>
            <person name="Takami H."/>
        </authorList>
    </citation>
    <scope>NUCLEOTIDE SEQUENCE</scope>
    <source>
        <strain evidence="9">Expedition CK06-06</strain>
    </source>
</reference>
<evidence type="ECO:0000256" key="3">
    <source>
        <dbReference type="ARBA" id="ARBA00022475"/>
    </source>
</evidence>
<feature type="non-terminal residue" evidence="9">
    <location>
        <position position="63"/>
    </location>
</feature>
<evidence type="ECO:0000313" key="9">
    <source>
        <dbReference type="EMBL" id="GAG43040.1"/>
    </source>
</evidence>
<gene>
    <name evidence="9" type="ORF">S01H1_85851</name>
</gene>
<dbReference type="GO" id="GO:0005886">
    <property type="term" value="C:plasma membrane"/>
    <property type="evidence" value="ECO:0007669"/>
    <property type="project" value="UniProtKB-SubCell"/>
</dbReference>
<dbReference type="Pfam" id="PF00528">
    <property type="entry name" value="BPD_transp_1"/>
    <property type="match status" value="1"/>
</dbReference>